<sequence length="271" mass="28388">PAGSNEHKTSDLQSGDKVTGPVKARTDDFIDFIMGRRHRRSVDDVDDDRVGRQRRANGITYTRGGGHGYVATRPGEIGIGLPQGAVYRGLPGGPGPAAPPPAPPAAPVGPDNGGGDYIGNPSAGSALDYYDEYSDTDSQIVAEDDGTINAELLEKMKAVLGATKIDLPVDINDPYDLGLLLRHLRHHSNLLANIGDPEVRGEVLSAMQEEEEEEERDAEAAVRDDVLNQIDTRNAPVGGGYGAAGAGGGGGYTNGGAHGRGGYYQQQGYNG</sequence>
<dbReference type="PRINTS" id="PR00761">
    <property type="entry name" value="BINDIN"/>
</dbReference>
<name>Q7Z0F8_EUCTR</name>
<feature type="region of interest" description="Disordered" evidence="1">
    <location>
        <begin position="233"/>
        <end position="271"/>
    </location>
</feature>
<feature type="compositionally biased region" description="Gly residues" evidence="1">
    <location>
        <begin position="237"/>
        <end position="262"/>
    </location>
</feature>
<protein>
    <submittedName>
        <fullName evidence="2">Bindin</fullName>
    </submittedName>
</protein>
<dbReference type="AlphaFoldDB" id="Q7Z0F8"/>
<feature type="compositionally biased region" description="Pro residues" evidence="1">
    <location>
        <begin position="93"/>
        <end position="107"/>
    </location>
</feature>
<dbReference type="InterPro" id="IPR000775">
    <property type="entry name" value="Bindin"/>
</dbReference>
<feature type="region of interest" description="Disordered" evidence="1">
    <location>
        <begin position="90"/>
        <end position="121"/>
    </location>
</feature>
<evidence type="ECO:0000313" key="2">
    <source>
        <dbReference type="EMBL" id="AAN08570.1"/>
    </source>
</evidence>
<evidence type="ECO:0000256" key="1">
    <source>
        <dbReference type="SAM" id="MobiDB-lite"/>
    </source>
</evidence>
<dbReference type="Pfam" id="PF02084">
    <property type="entry name" value="Bindin"/>
    <property type="match status" value="1"/>
</dbReference>
<feature type="region of interest" description="Disordered" evidence="1">
    <location>
        <begin position="1"/>
        <end position="26"/>
    </location>
</feature>
<dbReference type="EMBL" id="AY126483">
    <property type="protein sequence ID" value="AAN08570.1"/>
    <property type="molecule type" value="mRNA"/>
</dbReference>
<reference evidence="2" key="1">
    <citation type="journal article" date="2003" name="Biol. Bull.">
        <title>250 million years of bindin evolution.</title>
        <authorList>
            <person name="Zigler K.S."/>
            <person name="Lessios H.A."/>
        </authorList>
    </citation>
    <scope>NUCLEOTIDE SEQUENCE</scope>
</reference>
<feature type="region of interest" description="Disordered" evidence="1">
    <location>
        <begin position="38"/>
        <end position="67"/>
    </location>
</feature>
<feature type="non-terminal residue" evidence="2">
    <location>
        <position position="1"/>
    </location>
</feature>
<proteinExistence type="evidence at transcript level"/>
<accession>Q7Z0F8</accession>
<dbReference type="GO" id="GO:0007342">
    <property type="term" value="P:fusion of sperm to egg plasma membrane involved in single fertilization"/>
    <property type="evidence" value="ECO:0007669"/>
    <property type="project" value="InterPro"/>
</dbReference>
<feature type="compositionally biased region" description="Basic and acidic residues" evidence="1">
    <location>
        <begin position="1"/>
        <end position="10"/>
    </location>
</feature>
<organism evidence="2">
    <name type="scientific">Eucidaris tribuloides</name>
    <name type="common">Slate pencil urchin</name>
    <dbReference type="NCBI Taxonomy" id="7632"/>
    <lineage>
        <taxon>Eukaryota</taxon>
        <taxon>Metazoa</taxon>
        <taxon>Echinodermata</taxon>
        <taxon>Eleutherozoa</taxon>
        <taxon>Echinozoa</taxon>
        <taxon>Echinoidea</taxon>
        <taxon>Perischoechinoidea</taxon>
        <taxon>Cidaroida</taxon>
        <taxon>Cidaridae</taxon>
        <taxon>Eucidaris</taxon>
    </lineage>
</organism>